<evidence type="ECO:0000256" key="4">
    <source>
        <dbReference type="ARBA" id="ARBA00023098"/>
    </source>
</evidence>
<evidence type="ECO:0000256" key="10">
    <source>
        <dbReference type="ARBA" id="ARBA00023317"/>
    </source>
</evidence>
<dbReference type="InterPro" id="IPR007372">
    <property type="entry name" value="Lipid/polyisoprenoid-bd_YceI"/>
</dbReference>
<keyword evidence="5" id="KW-0472">Membrane</keyword>
<feature type="compositionally biased region" description="Acidic residues" evidence="11">
    <location>
        <begin position="407"/>
        <end position="422"/>
    </location>
</feature>
<evidence type="ECO:0000256" key="8">
    <source>
        <dbReference type="ARBA" id="ARBA00023239"/>
    </source>
</evidence>
<dbReference type="AlphaFoldDB" id="A0A7R8WLB3"/>
<dbReference type="InterPro" id="IPR033175">
    <property type="entry name" value="PSD-A"/>
</dbReference>
<reference evidence="13" key="1">
    <citation type="submission" date="2020-11" db="EMBL/GenBank/DDBJ databases">
        <authorList>
            <person name="Tran Van P."/>
        </authorList>
    </citation>
    <scope>NUCLEOTIDE SEQUENCE</scope>
</reference>
<keyword evidence="1" id="KW-1003">Cell membrane</keyword>
<gene>
    <name evidence="13" type="ORF">CTOB1V02_LOCUS11699</name>
</gene>
<dbReference type="InterPro" id="IPR036761">
    <property type="entry name" value="TTHA0802/YceI-like_sf"/>
</dbReference>
<dbReference type="EMBL" id="OB667182">
    <property type="protein sequence ID" value="CAD7233880.1"/>
    <property type="molecule type" value="Genomic_DNA"/>
</dbReference>
<feature type="region of interest" description="Disordered" evidence="11">
    <location>
        <begin position="80"/>
        <end position="151"/>
    </location>
</feature>
<feature type="region of interest" description="Disordered" evidence="11">
    <location>
        <begin position="332"/>
        <end position="356"/>
    </location>
</feature>
<protein>
    <recommendedName>
        <fullName evidence="12">Lipid/polyisoprenoid-binding YceI-like domain-containing protein</fullName>
    </recommendedName>
</protein>
<evidence type="ECO:0000256" key="7">
    <source>
        <dbReference type="ARBA" id="ARBA00023209"/>
    </source>
</evidence>
<evidence type="ECO:0000256" key="2">
    <source>
        <dbReference type="ARBA" id="ARBA00022516"/>
    </source>
</evidence>
<evidence type="ECO:0000256" key="6">
    <source>
        <dbReference type="ARBA" id="ARBA00023145"/>
    </source>
</evidence>
<dbReference type="Gene3D" id="2.40.128.110">
    <property type="entry name" value="Lipid/polyisoprenoid-binding, YceI-like"/>
    <property type="match status" value="1"/>
</dbReference>
<feature type="compositionally biased region" description="Basic and acidic residues" evidence="11">
    <location>
        <begin position="80"/>
        <end position="125"/>
    </location>
</feature>
<keyword evidence="8" id="KW-0456">Lyase</keyword>
<keyword evidence="10" id="KW-0670">Pyruvate</keyword>
<keyword evidence="7" id="KW-0594">Phospholipid biosynthesis</keyword>
<dbReference type="InterPro" id="IPR003817">
    <property type="entry name" value="PS_Dcarbxylase"/>
</dbReference>
<feature type="compositionally biased region" description="Acidic residues" evidence="11">
    <location>
        <begin position="126"/>
        <end position="139"/>
    </location>
</feature>
<feature type="region of interest" description="Disordered" evidence="11">
    <location>
        <begin position="393"/>
        <end position="422"/>
    </location>
</feature>
<dbReference type="GO" id="GO:0004609">
    <property type="term" value="F:phosphatidylserine decarboxylase activity"/>
    <property type="evidence" value="ECO:0007669"/>
    <property type="project" value="InterPro"/>
</dbReference>
<evidence type="ECO:0000256" key="11">
    <source>
        <dbReference type="SAM" id="MobiDB-lite"/>
    </source>
</evidence>
<feature type="compositionally biased region" description="Basic and acidic residues" evidence="11">
    <location>
        <begin position="332"/>
        <end position="351"/>
    </location>
</feature>
<dbReference type="Pfam" id="PF02666">
    <property type="entry name" value="PS_Dcarbxylase"/>
    <property type="match status" value="1"/>
</dbReference>
<keyword evidence="9" id="KW-1208">Phospholipid metabolism</keyword>
<dbReference type="PANTHER" id="PTHR35809:SF1">
    <property type="entry name" value="ARCHAETIDYLSERINE DECARBOXYLASE PROENZYME-RELATED"/>
    <property type="match status" value="1"/>
</dbReference>
<dbReference type="PANTHER" id="PTHR35809">
    <property type="entry name" value="ARCHAETIDYLSERINE DECARBOXYLASE PROENZYME-RELATED"/>
    <property type="match status" value="1"/>
</dbReference>
<dbReference type="GO" id="GO:0008654">
    <property type="term" value="P:phospholipid biosynthetic process"/>
    <property type="evidence" value="ECO:0007669"/>
    <property type="project" value="UniProtKB-KW"/>
</dbReference>
<name>A0A7R8WLB3_9CRUS</name>
<evidence type="ECO:0000256" key="5">
    <source>
        <dbReference type="ARBA" id="ARBA00023136"/>
    </source>
</evidence>
<accession>A0A7R8WLB3</accession>
<feature type="domain" description="Lipid/polyisoprenoid-binding YceI-like" evidence="12">
    <location>
        <begin position="170"/>
        <end position="272"/>
    </location>
</feature>
<keyword evidence="3" id="KW-0210">Decarboxylase</keyword>
<keyword evidence="4" id="KW-0443">Lipid metabolism</keyword>
<keyword evidence="6" id="KW-0865">Zymogen</keyword>
<organism evidence="13">
    <name type="scientific">Cyprideis torosa</name>
    <dbReference type="NCBI Taxonomy" id="163714"/>
    <lineage>
        <taxon>Eukaryota</taxon>
        <taxon>Metazoa</taxon>
        <taxon>Ecdysozoa</taxon>
        <taxon>Arthropoda</taxon>
        <taxon>Crustacea</taxon>
        <taxon>Oligostraca</taxon>
        <taxon>Ostracoda</taxon>
        <taxon>Podocopa</taxon>
        <taxon>Podocopida</taxon>
        <taxon>Cytherocopina</taxon>
        <taxon>Cytheroidea</taxon>
        <taxon>Cytherideidae</taxon>
        <taxon>Cyprideis</taxon>
    </lineage>
</organism>
<evidence type="ECO:0000256" key="9">
    <source>
        <dbReference type="ARBA" id="ARBA00023264"/>
    </source>
</evidence>
<evidence type="ECO:0000256" key="3">
    <source>
        <dbReference type="ARBA" id="ARBA00022793"/>
    </source>
</evidence>
<evidence type="ECO:0000259" key="12">
    <source>
        <dbReference type="Pfam" id="PF04264"/>
    </source>
</evidence>
<proteinExistence type="predicted"/>
<evidence type="ECO:0000256" key="1">
    <source>
        <dbReference type="ARBA" id="ARBA00022475"/>
    </source>
</evidence>
<evidence type="ECO:0000313" key="13">
    <source>
        <dbReference type="EMBL" id="CAD7233880.1"/>
    </source>
</evidence>
<feature type="non-terminal residue" evidence="13">
    <location>
        <position position="655"/>
    </location>
</feature>
<feature type="non-terminal residue" evidence="13">
    <location>
        <position position="1"/>
    </location>
</feature>
<sequence>AVARRIVLYAKEGDQAKAGSEYGFIKFGSRLDVFLPLESEILTKLGDTPKGGIDIIAKLPDNNCDIKPHGNKGVLPVQEGHESHATETTHGTDEAHAEEEGHNTIKSQEKEHAEDVANEGTHTEEAPSDEALNEEDVMQDEAQKTQETDGVELDSIGLRFTAFKTPDKVGVDGTFNKVDLNARPGNDIVTILNGASFSIDTKGVNTGDAGRDEKLNRYFFGQLNSDMIHGTFNSVSDEGIELTLNLNEKEKTYTIPAVINDDSIQFNFTINVVEDFAASNALAAINNACSALHQGKDPMMFVSLSTNTKAYIDLYYDLIEEMIVSWEKSRRQYRKEDEERRKERQEERLDAEVEEDMNAFEEETGDAIDENEALEGTEEAGEDIVDGAVEITPLEHNDQLDENYLGDSDDKENEEPKETEEEIEAKADALAREEASLFTDFLRIIFDEDDIAELFPGNAVFVLHGLFKKTLEYTTYDWNDEYEMEEIKKTREVYSPEFTVVAETENETFFDRFLKVMMKEDNDYATITKIDGNFYKANFGEQDLISALYFGIKNGVVVVSTSEHALDVIKKGKKASIDKKTKKYLKDNNVLLSVDFQNIALAFEGEIEHATQRDQDLYHSIVKSLGTLRYLNRMENDEVTTEIKYEIRDPKTMHG</sequence>
<dbReference type="Pfam" id="PF04264">
    <property type="entry name" value="YceI"/>
    <property type="match status" value="1"/>
</dbReference>
<keyword evidence="2" id="KW-0444">Lipid biosynthesis</keyword>